<dbReference type="Proteomes" id="UP000789595">
    <property type="component" value="Unassembled WGS sequence"/>
</dbReference>
<evidence type="ECO:0000313" key="3">
    <source>
        <dbReference type="Proteomes" id="UP000789595"/>
    </source>
</evidence>
<dbReference type="Gene3D" id="3.40.30.10">
    <property type="entry name" value="Glutaredoxin"/>
    <property type="match status" value="1"/>
</dbReference>
<dbReference type="SUPFAM" id="SSF52833">
    <property type="entry name" value="Thioredoxin-like"/>
    <property type="match status" value="1"/>
</dbReference>
<keyword evidence="3" id="KW-1185">Reference proteome</keyword>
<organism evidence="2 3">
    <name type="scientific">Pelagomonas calceolata</name>
    <dbReference type="NCBI Taxonomy" id="35677"/>
    <lineage>
        <taxon>Eukaryota</taxon>
        <taxon>Sar</taxon>
        <taxon>Stramenopiles</taxon>
        <taxon>Ochrophyta</taxon>
        <taxon>Pelagophyceae</taxon>
        <taxon>Pelagomonadales</taxon>
        <taxon>Pelagomonadaceae</taxon>
        <taxon>Pelagomonas</taxon>
    </lineage>
</organism>
<dbReference type="AlphaFoldDB" id="A0A8J2SAF4"/>
<comment type="caution">
    <text evidence="2">The sequence shown here is derived from an EMBL/GenBank/DDBJ whole genome shotgun (WGS) entry which is preliminary data.</text>
</comment>
<evidence type="ECO:0000256" key="1">
    <source>
        <dbReference type="SAM" id="MobiDB-lite"/>
    </source>
</evidence>
<accession>A0A8J2SAF4</accession>
<proteinExistence type="predicted"/>
<feature type="region of interest" description="Disordered" evidence="1">
    <location>
        <begin position="207"/>
        <end position="236"/>
    </location>
</feature>
<reference evidence="2" key="1">
    <citation type="submission" date="2021-11" db="EMBL/GenBank/DDBJ databases">
        <authorList>
            <consortium name="Genoscope - CEA"/>
            <person name="William W."/>
        </authorList>
    </citation>
    <scope>NUCLEOTIDE SEQUENCE</scope>
</reference>
<evidence type="ECO:0008006" key="4">
    <source>
        <dbReference type="Google" id="ProtNLM"/>
    </source>
</evidence>
<feature type="compositionally biased region" description="Acidic residues" evidence="1">
    <location>
        <begin position="212"/>
        <end position="222"/>
    </location>
</feature>
<dbReference type="EMBL" id="CAKKNE010000002">
    <property type="protein sequence ID" value="CAH0368188.1"/>
    <property type="molecule type" value="Genomic_DNA"/>
</dbReference>
<sequence>MAANVDHAAISKMALPDLASPEGATLASKPGLTEDKATYSDARGLDGTFKMPDLSTLQFVKGEAPAAGKPCAVLFWGKYAKGDYRTMVHVSYLMRALPELQVLGVSCDAAKEDCEAMLKKNGTAMPTQSIDELIFDMSLAFDEGRKVKEAFAAIGKAPAPGFLFLFDKNGVLVWKEVFTSSWMLKQGQFAEQCALLLAGKPLIDNGARPAADDEDDEGEEIAADLGELDIPGVGDY</sequence>
<gene>
    <name evidence="2" type="ORF">PECAL_2P12430</name>
</gene>
<dbReference type="InterPro" id="IPR036249">
    <property type="entry name" value="Thioredoxin-like_sf"/>
</dbReference>
<name>A0A8J2SAF4_9STRA</name>
<evidence type="ECO:0000313" key="2">
    <source>
        <dbReference type="EMBL" id="CAH0368188.1"/>
    </source>
</evidence>
<protein>
    <recommendedName>
        <fullName evidence="4">Thioredoxin domain-containing protein</fullName>
    </recommendedName>
</protein>